<evidence type="ECO:0000256" key="1">
    <source>
        <dbReference type="SAM" id="MobiDB-lite"/>
    </source>
</evidence>
<dbReference type="PROSITE" id="PS50053">
    <property type="entry name" value="UBIQUITIN_2"/>
    <property type="match status" value="1"/>
</dbReference>
<dbReference type="Gene3D" id="3.10.20.90">
    <property type="entry name" value="Phosphatidylinositol 3-kinase Catalytic Subunit, Chain A, domain 1"/>
    <property type="match status" value="1"/>
</dbReference>
<feature type="domain" description="Ubiquitin-like" evidence="2">
    <location>
        <begin position="207"/>
        <end position="282"/>
    </location>
</feature>
<dbReference type="PRINTS" id="PR00348">
    <property type="entry name" value="UBIQUITIN"/>
</dbReference>
<dbReference type="SUPFAM" id="SSF54236">
    <property type="entry name" value="Ubiquitin-like"/>
    <property type="match status" value="1"/>
</dbReference>
<feature type="region of interest" description="Disordered" evidence="1">
    <location>
        <begin position="1258"/>
        <end position="1425"/>
    </location>
</feature>
<protein>
    <recommendedName>
        <fullName evidence="2">Ubiquitin-like domain-containing protein</fullName>
    </recommendedName>
</protein>
<dbReference type="InterPro" id="IPR050158">
    <property type="entry name" value="Ubiquitin_ubiquitin-like"/>
</dbReference>
<dbReference type="EMBL" id="CAKKNE010000005">
    <property type="protein sequence ID" value="CAH0377038.1"/>
    <property type="molecule type" value="Genomic_DNA"/>
</dbReference>
<dbReference type="Pfam" id="PF00240">
    <property type="entry name" value="ubiquitin"/>
    <property type="match status" value="1"/>
</dbReference>
<reference evidence="3" key="1">
    <citation type="submission" date="2021-01" db="EMBL/GenBank/DDBJ databases">
        <authorList>
            <person name="Corre E."/>
            <person name="Pelletier E."/>
            <person name="Niang G."/>
            <person name="Scheremetjew M."/>
            <person name="Finn R."/>
            <person name="Kale V."/>
            <person name="Holt S."/>
            <person name="Cochrane G."/>
            <person name="Meng A."/>
            <person name="Brown T."/>
            <person name="Cohen L."/>
        </authorList>
    </citation>
    <scope>NUCLEOTIDE SEQUENCE</scope>
    <source>
        <strain evidence="3">CCMP1756</strain>
    </source>
</reference>
<feature type="compositionally biased region" description="Basic residues" evidence="1">
    <location>
        <begin position="1369"/>
        <end position="1379"/>
    </location>
</feature>
<feature type="region of interest" description="Disordered" evidence="1">
    <location>
        <begin position="444"/>
        <end position="483"/>
    </location>
</feature>
<dbReference type="PANTHER" id="PTHR10666">
    <property type="entry name" value="UBIQUITIN"/>
    <property type="match status" value="1"/>
</dbReference>
<feature type="compositionally biased region" description="Basic residues" evidence="1">
    <location>
        <begin position="1308"/>
        <end position="1318"/>
    </location>
</feature>
<keyword evidence="5" id="KW-1185">Reference proteome</keyword>
<evidence type="ECO:0000313" key="5">
    <source>
        <dbReference type="Proteomes" id="UP000789595"/>
    </source>
</evidence>
<feature type="compositionally biased region" description="Basic and acidic residues" evidence="1">
    <location>
        <begin position="1414"/>
        <end position="1425"/>
    </location>
</feature>
<evidence type="ECO:0000313" key="4">
    <source>
        <dbReference type="EMBL" id="CAH0377038.1"/>
    </source>
</evidence>
<feature type="compositionally biased region" description="Gly residues" evidence="1">
    <location>
        <begin position="1275"/>
        <end position="1284"/>
    </location>
</feature>
<dbReference type="InterPro" id="IPR000626">
    <property type="entry name" value="Ubiquitin-like_dom"/>
</dbReference>
<evidence type="ECO:0000259" key="2">
    <source>
        <dbReference type="PROSITE" id="PS50053"/>
    </source>
</evidence>
<feature type="compositionally biased region" description="Basic and acidic residues" evidence="1">
    <location>
        <begin position="457"/>
        <end position="470"/>
    </location>
</feature>
<feature type="compositionally biased region" description="Acidic residues" evidence="1">
    <location>
        <begin position="1295"/>
        <end position="1304"/>
    </location>
</feature>
<feature type="region of interest" description="Disordered" evidence="1">
    <location>
        <begin position="269"/>
        <end position="300"/>
    </location>
</feature>
<dbReference type="InterPro" id="IPR019956">
    <property type="entry name" value="Ubiquitin_dom"/>
</dbReference>
<feature type="compositionally biased region" description="Basic residues" evidence="1">
    <location>
        <begin position="1391"/>
        <end position="1413"/>
    </location>
</feature>
<sequence length="1425" mass="157000">MGSGASACTGTDGSGADELRKALDKALQLRDGLERSPTVGLSGGLESLLLNRTVSRAAHTRMDSGSAYSLLKRRQKSSRLRSSRVLARALSEKRAGRALRGTEEALFKRMRGLSDGASNGLAPRVYDTSAVDGDDDIPYLASPSVSSEGAEEQEDIDLDDWEDVEGAENAGLSDNCRVDGVVGEQAAAPADEARAGGAPREGEATSMQIFVGDEGKTITLDVEPTDTVDAVQQKVHGKTGVLPDEQRLIFADQELRDGHRTLIDHKIQHESTGTLLQRVRGGAPKKKPAAAPSSKKAAEEGPQKVIFMATKKNQFESCTVKELRGLHATLYEDEPDKDDAIVMLPVEGHVLSEASVRVEAVVVNGRRRRLGTELLTKTKDGVHYVDAKDVDLRRTGQYAKYRNDKDGAIKFLVEGSNMSYPSIPIVDWVWGDGRPGHWDAASKALKERRGQSAAQRKTSDRKRSAPDRPLDTGNADSDDEGRTTLYLAREEDEENMKAIREKLEEYLKAAGDIGEVLSVQRLRETFFDDATLDIQIGATGRSGIGRDRRVNLLIAGFKEEWSELDSSEQEKSPWRHLDDSEYARRDWASQDVVDQKDAAQKRFAEAVAVLDEADAHRLLQRVGGKKIQVKNLGGDNEDELCVVVKRYTAGEVAEEGASDWFSDEEAKLVYKYCKKLDKGKPVMEVWHQSGQSAIDILVAVHDSLRRHLIKHDEFEHLKECQYFVGVHVRSGTASFGTLGGTGKKKQTVFTRYAQYFSGNQSALTTRPKQRVDVRGSTPGVCEDTRERWVLVNDDGAAEPAPCSGVRVDVALGYGLKKGEVTTQFLRVEPTCEEGANASTRAATTTVVSPTAYAQFKATRTGTEKVKSWGVSGVDLRTDSVGQALLAVACGARGLHKLCRCYPLAALEVVPWPLANEFYGTGSITEFDYMWLIKWYFFAKLGEIVEFSGANREGTRKDAFDCSIKKRSGSLITLLKKRDVVCEGKKLYTKRLDEDQRQQHQETGYSATVETSVIRADPTRVDVTIGVQQSVKVGSTSTWVFDGKDSSQRAAKYRWDIVQLVRRYRTTGKYSKQKCWEKAFDKIHASAKHNSCNSRFVVTATARCEDSSTSEAYFDTHPSWKPGKLKDEMVNAINKELAYNEKYVKDKKKKHVGDEQFKFKKLDEEELKRLRKYEKDLKKAMPDEVPQPEGTPWDDAVAAHEKEAQAGLRKMAKKAVSGIPLMDAYMAFRPRLVGADVALLDLMEEDLVNARAGRALKVIESSDDDDDDDDDSNDGDGPGAGGGAGKQKRKKAEASSSDEDEEEEVAPAPKKRASTKKKGISTTIDSSDDDEDDEDDDVPEAGDGAAEEEQQLTPEHSSSEEDVVVEAPPPKKKAASKKRKSTADAEAPARAPARKKLKELSPGKRKKAAKRGQKRFAEIAAKRGKK</sequence>
<organism evidence="3">
    <name type="scientific">Pelagomonas calceolata</name>
    <dbReference type="NCBI Taxonomy" id="35677"/>
    <lineage>
        <taxon>Eukaryota</taxon>
        <taxon>Sar</taxon>
        <taxon>Stramenopiles</taxon>
        <taxon>Ochrophyta</taxon>
        <taxon>Pelagophyceae</taxon>
        <taxon>Pelagomonadales</taxon>
        <taxon>Pelagomonadaceae</taxon>
        <taxon>Pelagomonas</taxon>
    </lineage>
</organism>
<reference evidence="4" key="2">
    <citation type="submission" date="2021-11" db="EMBL/GenBank/DDBJ databases">
        <authorList>
            <consortium name="Genoscope - CEA"/>
            <person name="William W."/>
        </authorList>
    </citation>
    <scope>NUCLEOTIDE SEQUENCE</scope>
</reference>
<dbReference type="Proteomes" id="UP000789595">
    <property type="component" value="Unassembled WGS sequence"/>
</dbReference>
<feature type="compositionally biased region" description="Acidic residues" evidence="1">
    <location>
        <begin position="1325"/>
        <end position="1349"/>
    </location>
</feature>
<dbReference type="OrthoDB" id="428577at2759"/>
<dbReference type="InterPro" id="IPR029071">
    <property type="entry name" value="Ubiquitin-like_domsf"/>
</dbReference>
<dbReference type="EMBL" id="HBIW01007751">
    <property type="protein sequence ID" value="CAE0691096.1"/>
    <property type="molecule type" value="Transcribed_RNA"/>
</dbReference>
<name>A0A7S3ZR55_9STRA</name>
<gene>
    <name evidence="3" type="ORF">PCAL00307_LOCUS6532</name>
    <name evidence="4" type="ORF">PECAL_5P16230</name>
</gene>
<dbReference type="SMART" id="SM00213">
    <property type="entry name" value="UBQ"/>
    <property type="match status" value="1"/>
</dbReference>
<proteinExistence type="predicted"/>
<evidence type="ECO:0000313" key="3">
    <source>
        <dbReference type="EMBL" id="CAE0691096.1"/>
    </source>
</evidence>
<accession>A0A7S3ZR55</accession>
<feature type="compositionally biased region" description="Acidic residues" evidence="1">
    <location>
        <begin position="1260"/>
        <end position="1273"/>
    </location>
</feature>